<evidence type="ECO:0000256" key="1">
    <source>
        <dbReference type="ARBA" id="ARBA00008520"/>
    </source>
</evidence>
<dbReference type="Pfam" id="PF01547">
    <property type="entry name" value="SBP_bac_1"/>
    <property type="match status" value="1"/>
</dbReference>
<comment type="similarity">
    <text evidence="1">Belongs to the bacterial solute-binding protein 1 family.</text>
</comment>
<sequence length="425" mass="44322">MALTRRTLFTVGGGLAATATLAACGTNTGRTSPAATASAGATASGPQLAQWYHQYGEDGVEEAVRAWAAEFTDAQIDVNWVLSNYEDALAAALLTPTAPDIFEYANGPTLDMIKAGQVADLTEMLGDAGAEFTPSVLARMTYDNKVWAIPQTVDMQLLYYRPSVLAEAGVQPPTTLAELTEVAQAVATPERGGFYAGQDGGIGVLGLLLMWASGLDEFNEARTQAAFNTPALYATVAQYKALFDSPGMVKAASADWSDASPFINGECALQWGGLWDLPNVTEAFGDDVGVLPFPASGGDPVVPFGAFSACVSAASDHVDVAQDYVRWLWVDSDDKQVEFSDGFGTHIPAKPSLFSRASQVASGPGADAAAFVTDHGRSNALFWTAASGQAYSTALSNCVLNGADPAAEFGAAAQTVDAELARVND</sequence>
<dbReference type="Proteomes" id="UP001434337">
    <property type="component" value="Chromosome"/>
</dbReference>
<accession>A0ABZ3C7F1</accession>
<dbReference type="EMBL" id="CP115965">
    <property type="protein sequence ID" value="WZW98659.1"/>
    <property type="molecule type" value="Genomic_DNA"/>
</dbReference>
<dbReference type="InterPro" id="IPR006059">
    <property type="entry name" value="SBP"/>
</dbReference>
<reference evidence="5 6" key="1">
    <citation type="journal article" date="2023" name="Environ Microbiome">
        <title>A coral-associated actinobacterium mitigates coral bleaching under heat stress.</title>
        <authorList>
            <person name="Li J."/>
            <person name="Zou Y."/>
            <person name="Li Q."/>
            <person name="Zhang J."/>
            <person name="Bourne D.G."/>
            <person name="Lyu Y."/>
            <person name="Liu C."/>
            <person name="Zhang S."/>
        </authorList>
    </citation>
    <scope>NUCLEOTIDE SEQUENCE [LARGE SCALE GENOMIC DNA]</scope>
    <source>
        <strain evidence="5 6">SCSIO 13291</strain>
    </source>
</reference>
<feature type="chain" id="PRO_5045938856" evidence="4">
    <location>
        <begin position="23"/>
        <end position="425"/>
    </location>
</feature>
<gene>
    <name evidence="5" type="ORF">PCC79_00180</name>
</gene>
<dbReference type="PANTHER" id="PTHR30061">
    <property type="entry name" value="MALTOSE-BINDING PERIPLASMIC PROTEIN"/>
    <property type="match status" value="1"/>
</dbReference>
<evidence type="ECO:0000313" key="5">
    <source>
        <dbReference type="EMBL" id="WZW98659.1"/>
    </source>
</evidence>
<dbReference type="PROSITE" id="PS51318">
    <property type="entry name" value="TAT"/>
    <property type="match status" value="1"/>
</dbReference>
<organism evidence="5 6">
    <name type="scientific">Propioniciclava soli</name>
    <dbReference type="NCBI Taxonomy" id="2775081"/>
    <lineage>
        <taxon>Bacteria</taxon>
        <taxon>Bacillati</taxon>
        <taxon>Actinomycetota</taxon>
        <taxon>Actinomycetes</taxon>
        <taxon>Propionibacteriales</taxon>
        <taxon>Propionibacteriaceae</taxon>
        <taxon>Propioniciclava</taxon>
    </lineage>
</organism>
<evidence type="ECO:0000256" key="4">
    <source>
        <dbReference type="SAM" id="SignalP"/>
    </source>
</evidence>
<dbReference type="PROSITE" id="PS51257">
    <property type="entry name" value="PROKAR_LIPOPROTEIN"/>
    <property type="match status" value="1"/>
</dbReference>
<evidence type="ECO:0000256" key="3">
    <source>
        <dbReference type="ARBA" id="ARBA00022729"/>
    </source>
</evidence>
<protein>
    <submittedName>
        <fullName evidence="5">Extracellular solute-binding protein</fullName>
    </submittedName>
</protein>
<keyword evidence="2" id="KW-0813">Transport</keyword>
<feature type="signal peptide" evidence="4">
    <location>
        <begin position="1"/>
        <end position="22"/>
    </location>
</feature>
<dbReference type="PANTHER" id="PTHR30061:SF50">
    <property type="entry name" value="MALTOSE_MALTODEXTRIN-BINDING PERIPLASMIC PROTEIN"/>
    <property type="match status" value="1"/>
</dbReference>
<dbReference type="Gene3D" id="3.40.190.10">
    <property type="entry name" value="Periplasmic binding protein-like II"/>
    <property type="match status" value="1"/>
</dbReference>
<keyword evidence="6" id="KW-1185">Reference proteome</keyword>
<proteinExistence type="inferred from homology"/>
<dbReference type="InterPro" id="IPR006311">
    <property type="entry name" value="TAT_signal"/>
</dbReference>
<dbReference type="RefSeq" id="WP_342372650.1">
    <property type="nucleotide sequence ID" value="NZ_CP115965.1"/>
</dbReference>
<name>A0ABZ3C7F1_9ACTN</name>
<evidence type="ECO:0000313" key="6">
    <source>
        <dbReference type="Proteomes" id="UP001434337"/>
    </source>
</evidence>
<keyword evidence="3 4" id="KW-0732">Signal</keyword>
<dbReference type="SUPFAM" id="SSF53850">
    <property type="entry name" value="Periplasmic binding protein-like II"/>
    <property type="match status" value="1"/>
</dbReference>
<evidence type="ECO:0000256" key="2">
    <source>
        <dbReference type="ARBA" id="ARBA00022448"/>
    </source>
</evidence>